<evidence type="ECO:0000313" key="11">
    <source>
        <dbReference type="Proteomes" id="UP001177023"/>
    </source>
</evidence>
<comment type="caution">
    <text evidence="10">The sequence shown here is derived from an EMBL/GenBank/DDBJ whole genome shotgun (WGS) entry which is preliminary data.</text>
</comment>
<evidence type="ECO:0000313" key="10">
    <source>
        <dbReference type="EMBL" id="CAJ0577966.1"/>
    </source>
</evidence>
<evidence type="ECO:0000256" key="9">
    <source>
        <dbReference type="SAM" id="Phobius"/>
    </source>
</evidence>
<keyword evidence="3 9" id="KW-0812">Transmembrane</keyword>
<dbReference type="PRINTS" id="PR00176">
    <property type="entry name" value="NANEUSMPORT"/>
</dbReference>
<proteinExistence type="predicted"/>
<protein>
    <submittedName>
        <fullName evidence="10">Uncharacterized protein</fullName>
    </submittedName>
</protein>
<evidence type="ECO:0000256" key="6">
    <source>
        <dbReference type="ARBA" id="ARBA00023136"/>
    </source>
</evidence>
<organism evidence="10 11">
    <name type="scientific">Mesorhabditis spiculigera</name>
    <dbReference type="NCBI Taxonomy" id="96644"/>
    <lineage>
        <taxon>Eukaryota</taxon>
        <taxon>Metazoa</taxon>
        <taxon>Ecdysozoa</taxon>
        <taxon>Nematoda</taxon>
        <taxon>Chromadorea</taxon>
        <taxon>Rhabditida</taxon>
        <taxon>Rhabditina</taxon>
        <taxon>Rhabditomorpha</taxon>
        <taxon>Rhabditoidea</taxon>
        <taxon>Rhabditidae</taxon>
        <taxon>Mesorhabditinae</taxon>
        <taxon>Mesorhabditis</taxon>
    </lineage>
</organism>
<keyword evidence="11" id="KW-1185">Reference proteome</keyword>
<dbReference type="PANTHER" id="PTHR11616">
    <property type="entry name" value="SODIUM/CHLORIDE DEPENDENT TRANSPORTER"/>
    <property type="match status" value="1"/>
</dbReference>
<keyword evidence="2" id="KW-0813">Transport</keyword>
<comment type="subcellular location">
    <subcellularLocation>
        <location evidence="1">Membrane</location>
        <topology evidence="1">Multi-pass membrane protein</topology>
    </subcellularLocation>
</comment>
<dbReference type="PANTHER" id="PTHR11616:SF326">
    <property type="entry name" value="SODIUM-DEPENDENT TRANSPORTER SNF-5"/>
    <property type="match status" value="1"/>
</dbReference>
<evidence type="ECO:0000256" key="8">
    <source>
        <dbReference type="SAM" id="MobiDB-lite"/>
    </source>
</evidence>
<dbReference type="GO" id="GO:0043005">
    <property type="term" value="C:neuron projection"/>
    <property type="evidence" value="ECO:0007669"/>
    <property type="project" value="TreeGrafter"/>
</dbReference>
<feature type="transmembrane region" description="Helical" evidence="9">
    <location>
        <begin position="44"/>
        <end position="63"/>
    </location>
</feature>
<gene>
    <name evidence="10" type="ORF">MSPICULIGERA_LOCUS16230</name>
</gene>
<dbReference type="Proteomes" id="UP001177023">
    <property type="component" value="Unassembled WGS sequence"/>
</dbReference>
<name>A0AA36G6X6_9BILA</name>
<keyword evidence="6 9" id="KW-0472">Membrane</keyword>
<evidence type="ECO:0000256" key="7">
    <source>
        <dbReference type="PIRSR" id="PIRSR600175-1"/>
    </source>
</evidence>
<reference evidence="10" key="1">
    <citation type="submission" date="2023-06" db="EMBL/GenBank/DDBJ databases">
        <authorList>
            <person name="Delattre M."/>
        </authorList>
    </citation>
    <scope>NUCLEOTIDE SEQUENCE</scope>
    <source>
        <strain evidence="10">AF72</strain>
    </source>
</reference>
<evidence type="ECO:0000256" key="5">
    <source>
        <dbReference type="ARBA" id="ARBA00022989"/>
    </source>
</evidence>
<keyword evidence="7" id="KW-0479">Metal-binding</keyword>
<feature type="binding site" evidence="7">
    <location>
        <position position="59"/>
    </location>
    <ligand>
        <name>Na(+)</name>
        <dbReference type="ChEBI" id="CHEBI:29101"/>
        <label>1</label>
    </ligand>
</feature>
<feature type="transmembrane region" description="Helical" evidence="9">
    <location>
        <begin position="109"/>
        <end position="126"/>
    </location>
</feature>
<feature type="non-terminal residue" evidence="10">
    <location>
        <position position="1"/>
    </location>
</feature>
<dbReference type="SUPFAM" id="SSF161070">
    <property type="entry name" value="SNF-like"/>
    <property type="match status" value="1"/>
</dbReference>
<keyword evidence="7" id="KW-0915">Sodium</keyword>
<evidence type="ECO:0000256" key="4">
    <source>
        <dbReference type="ARBA" id="ARBA00022847"/>
    </source>
</evidence>
<keyword evidence="5 9" id="KW-1133">Transmembrane helix</keyword>
<evidence type="ECO:0000256" key="2">
    <source>
        <dbReference type="ARBA" id="ARBA00022448"/>
    </source>
</evidence>
<feature type="binding site" evidence="7">
    <location>
        <position position="55"/>
    </location>
    <ligand>
        <name>Na(+)</name>
        <dbReference type="ChEBI" id="CHEBI:29101"/>
        <label>1</label>
    </ligand>
</feature>
<dbReference type="GO" id="GO:0005886">
    <property type="term" value="C:plasma membrane"/>
    <property type="evidence" value="ECO:0007669"/>
    <property type="project" value="TreeGrafter"/>
</dbReference>
<dbReference type="EMBL" id="CATQJA010002652">
    <property type="protein sequence ID" value="CAJ0577966.1"/>
    <property type="molecule type" value="Genomic_DNA"/>
</dbReference>
<evidence type="ECO:0000256" key="1">
    <source>
        <dbReference type="ARBA" id="ARBA00004141"/>
    </source>
</evidence>
<keyword evidence="4" id="KW-0769">Symport</keyword>
<dbReference type="GO" id="GO:0046872">
    <property type="term" value="F:metal ion binding"/>
    <property type="evidence" value="ECO:0007669"/>
    <property type="project" value="UniProtKB-KW"/>
</dbReference>
<dbReference type="AlphaFoldDB" id="A0AA36G6X6"/>
<dbReference type="PROSITE" id="PS50267">
    <property type="entry name" value="NA_NEUROTRAN_SYMP_3"/>
    <property type="match status" value="1"/>
</dbReference>
<sequence length="232" mass="25968">MGDATAPNTDGAPEGTGTVSQTKPASQMDTATTTEERPQFDSTLHYLMTAIGYAVGLGNLWRFPRVAWENGGGAFLIPYFTCLVFFGMPLFYFESFIGQFTQSGANKVFFRYMPAFQGIGWAMALLSQQVNIYYPIIVGWSLVYIQSILSGNVDKQEGGVVMYKGNCEYGNATKLQAIREKIQIPTSEFFERYVLQRSEGIFSFAGPSWTGTKEYEEIPREPSMMNWQLLCS</sequence>
<dbReference type="InterPro" id="IPR000175">
    <property type="entry name" value="Na/ntran_symport"/>
</dbReference>
<dbReference type="InterPro" id="IPR037272">
    <property type="entry name" value="SNS_sf"/>
</dbReference>
<feature type="region of interest" description="Disordered" evidence="8">
    <location>
        <begin position="1"/>
        <end position="36"/>
    </location>
</feature>
<feature type="binding site" evidence="7">
    <location>
        <position position="52"/>
    </location>
    <ligand>
        <name>Na(+)</name>
        <dbReference type="ChEBI" id="CHEBI:29101"/>
        <label>1</label>
    </ligand>
</feature>
<feature type="binding site" evidence="7">
    <location>
        <position position="54"/>
    </location>
    <ligand>
        <name>Na(+)</name>
        <dbReference type="ChEBI" id="CHEBI:29101"/>
        <label>1</label>
    </ligand>
</feature>
<accession>A0AA36G6X6</accession>
<dbReference type="Pfam" id="PF00209">
    <property type="entry name" value="SNF"/>
    <property type="match status" value="1"/>
</dbReference>
<evidence type="ECO:0000256" key="3">
    <source>
        <dbReference type="ARBA" id="ARBA00022692"/>
    </source>
</evidence>
<dbReference type="GO" id="GO:0005332">
    <property type="term" value="F:gamma-aminobutyric acid:sodium:chloride symporter activity"/>
    <property type="evidence" value="ECO:0007669"/>
    <property type="project" value="TreeGrafter"/>
</dbReference>
<feature type="compositionally biased region" description="Polar residues" evidence="8">
    <location>
        <begin position="17"/>
        <end position="33"/>
    </location>
</feature>
<feature type="transmembrane region" description="Helical" evidence="9">
    <location>
        <begin position="75"/>
        <end position="97"/>
    </location>
</feature>